<protein>
    <submittedName>
        <fullName evidence="1">Uncharacterized protein</fullName>
    </submittedName>
</protein>
<accession>A0A3G2Y459</accession>
<organismHost>
    <name type="scientific">Dryophytes versicolor</name>
    <name type="common">chameleon treefrog</name>
    <dbReference type="NCBI Taxonomy" id="30343"/>
</organismHost>
<organismHost>
    <name type="scientific">Lithobates pipiens</name>
    <name type="common">Northern leopard frog</name>
    <name type="synonym">Rana pipiens</name>
    <dbReference type="NCBI Taxonomy" id="8404"/>
</organismHost>
<organismHost>
    <name type="scientific">Lithobates sylvaticus</name>
    <name type="common">Wood frog</name>
    <name type="synonym">Rana sylvatica</name>
    <dbReference type="NCBI Taxonomy" id="45438"/>
</organismHost>
<reference evidence="1" key="1">
    <citation type="submission" date="2018-05" db="EMBL/GenBank/DDBJ databases">
        <title>Molecular characterization and complete genome analysis of a Brazilian frog virus 3 (FV3) isolate.</title>
        <authorList>
            <person name="Candido M."/>
            <person name="Alencar A.L.F."/>
            <person name="Tavares L.S."/>
            <person name="Mosterio C.M.F."/>
            <person name="Fernandes A.M."/>
            <person name="Almeida-Queiroz S.R."/>
            <person name="Guerra E.J."/>
            <person name="Sousa R.L.M."/>
        </authorList>
    </citation>
    <scope>NUCLEOTIDE SEQUENCE [LARGE SCALE GENOMIC DNA]</scope>
    <source>
        <strain evidence="1">Rana-Bra-01</strain>
    </source>
</reference>
<name>A0A3G2Y459_FRG3V</name>
<organismHost>
    <name type="scientific">Notophthalmus viridescens</name>
    <name type="common">Eastern newt</name>
    <name type="synonym">Triturus viridescens</name>
    <dbReference type="NCBI Taxonomy" id="8316"/>
</organismHost>
<evidence type="ECO:0000313" key="1">
    <source>
        <dbReference type="EMBL" id="AYP19456.1"/>
    </source>
</evidence>
<dbReference type="Proteomes" id="UP000319680">
    <property type="component" value="Segment"/>
</dbReference>
<organismHost>
    <name type="scientific">Oophaga pumilio</name>
    <name type="common">strawberry poison frog</name>
    <dbReference type="NCBI Taxonomy" id="51950"/>
</organismHost>
<proteinExistence type="predicted"/>
<dbReference type="EMBL" id="MH351268">
    <property type="protein sequence ID" value="AYP19456.1"/>
    <property type="molecule type" value="Genomic_DNA"/>
</dbReference>
<gene>
    <name evidence="1" type="primary">orf8</name>
</gene>
<sequence>MSVAIILGLVCACVLGGMALKLVIMAIAKKMSAMVDVARLSTVGVPAKW</sequence>
<organism evidence="1">
    <name type="scientific">Frog virus 3</name>
    <name type="common">FV-3</name>
    <dbReference type="NCBI Taxonomy" id="10493"/>
    <lineage>
        <taxon>Viruses</taxon>
        <taxon>Varidnaviria</taxon>
        <taxon>Bamfordvirae</taxon>
        <taxon>Nucleocytoviricota</taxon>
        <taxon>Megaviricetes</taxon>
        <taxon>Pimascovirales</taxon>
        <taxon>Pimascovirales incertae sedis</taxon>
        <taxon>Iridoviridae</taxon>
        <taxon>Alphairidovirinae</taxon>
        <taxon>Ranavirus</taxon>
        <taxon>Ranavirus rana1</taxon>
    </lineage>
</organism>